<reference evidence="5 6" key="1">
    <citation type="submission" date="2020-12" db="EMBL/GenBank/DDBJ databases">
        <title>Oil enriched cultivation method for isolating marine PHA-producing bacteria.</title>
        <authorList>
            <person name="Zheng W."/>
            <person name="Yu S."/>
            <person name="Huang Y."/>
        </authorList>
    </citation>
    <scope>NUCLEOTIDE SEQUENCE [LARGE SCALE GENOMIC DNA]</scope>
    <source>
        <strain evidence="5 6">SN0-2</strain>
    </source>
</reference>
<comment type="caution">
    <text evidence="5">The sequence shown here is derived from an EMBL/GenBank/DDBJ whole genome shotgun (WGS) entry which is preliminary data.</text>
</comment>
<dbReference type="PANTHER" id="PTHR12302">
    <property type="entry name" value="EBNA2 BINDING PROTEIN P100"/>
    <property type="match status" value="1"/>
</dbReference>
<dbReference type="PANTHER" id="PTHR12302:SF3">
    <property type="entry name" value="SERINE_THREONINE-PROTEIN KINASE 31"/>
    <property type="match status" value="1"/>
</dbReference>
<evidence type="ECO:0000256" key="3">
    <source>
        <dbReference type="ARBA" id="ARBA00022801"/>
    </source>
</evidence>
<evidence type="ECO:0000259" key="4">
    <source>
        <dbReference type="PROSITE" id="PS50830"/>
    </source>
</evidence>
<keyword evidence="6" id="KW-1185">Reference proteome</keyword>
<evidence type="ECO:0000256" key="1">
    <source>
        <dbReference type="ARBA" id="ARBA00022722"/>
    </source>
</evidence>
<dbReference type="Gene3D" id="2.40.50.90">
    <property type="match status" value="1"/>
</dbReference>
<dbReference type="Pfam" id="PF00565">
    <property type="entry name" value="SNase"/>
    <property type="match status" value="1"/>
</dbReference>
<dbReference type="SUPFAM" id="SSF50199">
    <property type="entry name" value="Staphylococcal nuclease"/>
    <property type="match status" value="1"/>
</dbReference>
<evidence type="ECO:0000256" key="2">
    <source>
        <dbReference type="ARBA" id="ARBA00022759"/>
    </source>
</evidence>
<evidence type="ECO:0000313" key="5">
    <source>
        <dbReference type="EMBL" id="MBN8429705.1"/>
    </source>
</evidence>
<dbReference type="PROSITE" id="PS51257">
    <property type="entry name" value="PROKAR_LIPOPROTEIN"/>
    <property type="match status" value="1"/>
</dbReference>
<sequence>MKQVVPALTGSPLTQKTPWASLGVFFCACLLLLGALLPARALADCVLGEADEIVALRKVVDGDTLRLKDGRRVRLIGVNTPELRHGTRPAQPLAEEAREFTERFLAGGDLELVYDEDRYDNHGRVLAHVYNHRGDSLEAALLAAGLAFHIAIAPNFALAECLASREELARERQRGLWAPGVWPTLRADQLRPGDGGFVRLTGTVKKTDRNRYLWLELDGPVAVRLDLKRDYGHPSGRNWQGRKIVVKGWLVDRGEKYASRNRRNKRWFIASDSEFTIEISRD</sequence>
<dbReference type="SMART" id="SM00318">
    <property type="entry name" value="SNc"/>
    <property type="match status" value="1"/>
</dbReference>
<dbReference type="EMBL" id="JAEKJR010000001">
    <property type="protein sequence ID" value="MBN8429705.1"/>
    <property type="molecule type" value="Genomic_DNA"/>
</dbReference>
<keyword evidence="2" id="KW-0255">Endonuclease</keyword>
<protein>
    <submittedName>
        <fullName evidence="5">Thermonuclease family protein</fullName>
    </submittedName>
</protein>
<accession>A0ABS3E323</accession>
<keyword evidence="1" id="KW-0540">Nuclease</keyword>
<dbReference type="InterPro" id="IPR035437">
    <property type="entry name" value="SNase_OB-fold_sf"/>
</dbReference>
<proteinExistence type="predicted"/>
<organism evidence="5 6">
    <name type="scientific">Microbulbifer salipaludis</name>
    <dbReference type="NCBI Taxonomy" id="187980"/>
    <lineage>
        <taxon>Bacteria</taxon>
        <taxon>Pseudomonadati</taxon>
        <taxon>Pseudomonadota</taxon>
        <taxon>Gammaproteobacteria</taxon>
        <taxon>Cellvibrionales</taxon>
        <taxon>Microbulbiferaceae</taxon>
        <taxon>Microbulbifer</taxon>
    </lineage>
</organism>
<dbReference type="InterPro" id="IPR016071">
    <property type="entry name" value="Staphylococal_nuclease_OB-fold"/>
</dbReference>
<name>A0ABS3E323_9GAMM</name>
<evidence type="ECO:0000313" key="6">
    <source>
        <dbReference type="Proteomes" id="UP000664293"/>
    </source>
</evidence>
<dbReference type="PROSITE" id="PS50830">
    <property type="entry name" value="TNASE_3"/>
    <property type="match status" value="1"/>
</dbReference>
<feature type="domain" description="TNase-like" evidence="4">
    <location>
        <begin position="50"/>
        <end position="179"/>
    </location>
</feature>
<dbReference type="RefSeq" id="WP_206998626.1">
    <property type="nucleotide sequence ID" value="NZ_JAEKJR010000001.1"/>
</dbReference>
<dbReference type="Proteomes" id="UP000664293">
    <property type="component" value="Unassembled WGS sequence"/>
</dbReference>
<gene>
    <name evidence="5" type="ORF">JF535_02450</name>
</gene>
<keyword evidence="3" id="KW-0378">Hydrolase</keyword>